<feature type="coiled-coil region" evidence="1">
    <location>
        <begin position="144"/>
        <end position="178"/>
    </location>
</feature>
<accession>A0A9P7KI98</accession>
<reference evidence="2" key="2">
    <citation type="submission" date="2021-10" db="EMBL/GenBank/DDBJ databases">
        <title>Phylogenomics reveals ancestral predisposition of the termite-cultivated fungus Termitomyces towards a domesticated lifestyle.</title>
        <authorList>
            <person name="Auxier B."/>
            <person name="Grum-Grzhimaylo A."/>
            <person name="Cardenas M.E."/>
            <person name="Lodge J.D."/>
            <person name="Laessoe T."/>
            <person name="Pedersen O."/>
            <person name="Smith M.E."/>
            <person name="Kuyper T.W."/>
            <person name="Franco-Molano E.A."/>
            <person name="Baroni T.J."/>
            <person name="Aanen D.K."/>
        </authorList>
    </citation>
    <scope>NUCLEOTIDE SEQUENCE</scope>
    <source>
        <strain evidence="2">AP01</strain>
        <tissue evidence="2">Mycelium</tissue>
    </source>
</reference>
<keyword evidence="3" id="KW-1185">Reference proteome</keyword>
<sequence length="284" mass="32987">MRRYVLDFRHFYYALLTDEIHRHEFVFQMREAGNTPSALADFLADPYVVEFHRKQNENHNGLKDYRKMTSRMQKNLIEPQEHLVRFLKELLRNAADHLEYEMRRANDAELRAGFAELSAKDVAGKLAAAEGDKARADGAHVAERQLHRTQLEKTREELKGLRRDIRSAERLKDQFEGASIRAKEMNIHYRENISKWKRYEEGVQQGHEIEVANSFDEGRVRGWQEGFEEGRNTGHQEGLVAGMREGKEQGRKEERKNALEAFDKFLANEMGESDDRVSAAVPSA</sequence>
<gene>
    <name evidence="2" type="ORF">DXG03_003137</name>
</gene>
<dbReference type="Proteomes" id="UP000775547">
    <property type="component" value="Unassembled WGS sequence"/>
</dbReference>
<name>A0A9P7KI98_9AGAR</name>
<keyword evidence="1" id="KW-0175">Coiled coil</keyword>
<evidence type="ECO:0000313" key="3">
    <source>
        <dbReference type="Proteomes" id="UP000775547"/>
    </source>
</evidence>
<dbReference type="AlphaFoldDB" id="A0A9P7KI98"/>
<proteinExistence type="predicted"/>
<dbReference type="OrthoDB" id="3260303at2759"/>
<protein>
    <submittedName>
        <fullName evidence="2">Uncharacterized protein</fullName>
    </submittedName>
</protein>
<evidence type="ECO:0000256" key="1">
    <source>
        <dbReference type="SAM" id="Coils"/>
    </source>
</evidence>
<comment type="caution">
    <text evidence="2">The sequence shown here is derived from an EMBL/GenBank/DDBJ whole genome shotgun (WGS) entry which is preliminary data.</text>
</comment>
<evidence type="ECO:0000313" key="2">
    <source>
        <dbReference type="EMBL" id="KAG5648526.1"/>
    </source>
</evidence>
<dbReference type="EMBL" id="JABCKV010000002">
    <property type="protein sequence ID" value="KAG5648526.1"/>
    <property type="molecule type" value="Genomic_DNA"/>
</dbReference>
<reference evidence="2" key="1">
    <citation type="submission" date="2020-07" db="EMBL/GenBank/DDBJ databases">
        <authorList>
            <person name="Nieuwenhuis M."/>
            <person name="Van De Peppel L.J.J."/>
        </authorList>
    </citation>
    <scope>NUCLEOTIDE SEQUENCE</scope>
    <source>
        <strain evidence="2">AP01</strain>
        <tissue evidence="2">Mycelium</tissue>
    </source>
</reference>
<organism evidence="2 3">
    <name type="scientific">Asterophora parasitica</name>
    <dbReference type="NCBI Taxonomy" id="117018"/>
    <lineage>
        <taxon>Eukaryota</taxon>
        <taxon>Fungi</taxon>
        <taxon>Dikarya</taxon>
        <taxon>Basidiomycota</taxon>
        <taxon>Agaricomycotina</taxon>
        <taxon>Agaricomycetes</taxon>
        <taxon>Agaricomycetidae</taxon>
        <taxon>Agaricales</taxon>
        <taxon>Tricholomatineae</taxon>
        <taxon>Lyophyllaceae</taxon>
        <taxon>Asterophora</taxon>
    </lineage>
</organism>